<name>A0A815ERC7_9BILA</name>
<organism evidence="7 9">
    <name type="scientific">Rotaria magnacalcarata</name>
    <dbReference type="NCBI Taxonomy" id="392030"/>
    <lineage>
        <taxon>Eukaryota</taxon>
        <taxon>Metazoa</taxon>
        <taxon>Spiralia</taxon>
        <taxon>Gnathifera</taxon>
        <taxon>Rotifera</taxon>
        <taxon>Eurotatoria</taxon>
        <taxon>Bdelloidea</taxon>
        <taxon>Philodinida</taxon>
        <taxon>Philodinidae</taxon>
        <taxon>Rotaria</taxon>
    </lineage>
</organism>
<protein>
    <recommendedName>
        <fullName evidence="6">G-protein coupled receptors family 1 profile domain-containing protein</fullName>
    </recommendedName>
</protein>
<evidence type="ECO:0000313" key="7">
    <source>
        <dbReference type="EMBL" id="CAF1313791.1"/>
    </source>
</evidence>
<dbReference type="OrthoDB" id="10057369at2759"/>
<feature type="transmembrane region" description="Helical" evidence="5">
    <location>
        <begin position="197"/>
        <end position="215"/>
    </location>
</feature>
<evidence type="ECO:0000313" key="8">
    <source>
        <dbReference type="EMBL" id="CAF4256477.1"/>
    </source>
</evidence>
<proteinExistence type="predicted"/>
<reference evidence="7" key="1">
    <citation type="submission" date="2021-02" db="EMBL/GenBank/DDBJ databases">
        <authorList>
            <person name="Nowell W R."/>
        </authorList>
    </citation>
    <scope>NUCLEOTIDE SEQUENCE</scope>
</reference>
<dbReference type="Gene3D" id="1.20.1070.10">
    <property type="entry name" value="Rhodopsin 7-helix transmembrane proteins"/>
    <property type="match status" value="1"/>
</dbReference>
<dbReference type="EMBL" id="CAJNOW010001352">
    <property type="protein sequence ID" value="CAF1313791.1"/>
    <property type="molecule type" value="Genomic_DNA"/>
</dbReference>
<dbReference type="InterPro" id="IPR000276">
    <property type="entry name" value="GPCR_Rhodpsn"/>
</dbReference>
<dbReference type="Proteomes" id="UP000681720">
    <property type="component" value="Unassembled WGS sequence"/>
</dbReference>
<sequence>MPSTNLNDTDLSQLFETTTTRLVKFILFVTLEPPALLCNLFLVYHLVTNRTLRCALHNHVVLVLLIVSLLTNAIEIPRVLAFLHQGLVLPTTVINCLIWQWCDFSLCSLNNMLMWWMSIERYLLVFHSQIFKVSKYRWVLHYLPLIALVIYITGFYGIVIFLYPCEPQPNYSAVLCGVPCFSLEAAISTFDLITHNLAPLIFNAFFSIAIIIRVLCMKKFQIHQPIHWKKYRKMIAQLLILSFLYSVTVAPYALTPFAGLFGGLPTAAVYIQTVYFYYLFWLLMLVLPLVCIVSINEVKVKITKPFARLVERSNTVIPLARALVPNQTLQLARTVCHPKLITNNNM</sequence>
<feature type="transmembrane region" description="Helical" evidence="5">
    <location>
        <begin position="274"/>
        <end position="295"/>
    </location>
</feature>
<feature type="transmembrane region" description="Helical" evidence="5">
    <location>
        <begin position="25"/>
        <end position="47"/>
    </location>
</feature>
<dbReference type="PROSITE" id="PS00237">
    <property type="entry name" value="G_PROTEIN_RECEP_F1_1"/>
    <property type="match status" value="1"/>
</dbReference>
<evidence type="ECO:0000256" key="5">
    <source>
        <dbReference type="SAM" id="Phobius"/>
    </source>
</evidence>
<feature type="transmembrane region" description="Helical" evidence="5">
    <location>
        <begin position="59"/>
        <end position="77"/>
    </location>
</feature>
<dbReference type="EMBL" id="CAJOBJ010028051">
    <property type="protein sequence ID" value="CAF4256477.1"/>
    <property type="molecule type" value="Genomic_DNA"/>
</dbReference>
<keyword evidence="3 5" id="KW-1133">Transmembrane helix</keyword>
<keyword evidence="4 5" id="KW-0472">Membrane</keyword>
<evidence type="ECO:0000256" key="2">
    <source>
        <dbReference type="ARBA" id="ARBA00022692"/>
    </source>
</evidence>
<accession>A0A815ERC7</accession>
<feature type="domain" description="G-protein coupled receptors family 1 profile" evidence="6">
    <location>
        <begin position="38"/>
        <end position="291"/>
    </location>
</feature>
<comment type="caution">
    <text evidence="7">The sequence shown here is derived from an EMBL/GenBank/DDBJ whole genome shotgun (WGS) entry which is preliminary data.</text>
</comment>
<gene>
    <name evidence="8" type="ORF">GIL414_LOCUS23917</name>
    <name evidence="7" type="ORF">KQP761_LOCUS5387</name>
</gene>
<dbReference type="GO" id="GO:0016020">
    <property type="term" value="C:membrane"/>
    <property type="evidence" value="ECO:0007669"/>
    <property type="project" value="UniProtKB-SubCell"/>
</dbReference>
<evidence type="ECO:0000256" key="1">
    <source>
        <dbReference type="ARBA" id="ARBA00004370"/>
    </source>
</evidence>
<dbReference type="Proteomes" id="UP000663834">
    <property type="component" value="Unassembled WGS sequence"/>
</dbReference>
<dbReference type="GO" id="GO:0004930">
    <property type="term" value="F:G protein-coupled receptor activity"/>
    <property type="evidence" value="ECO:0007669"/>
    <property type="project" value="InterPro"/>
</dbReference>
<dbReference type="AlphaFoldDB" id="A0A815ERC7"/>
<dbReference type="SUPFAM" id="SSF81321">
    <property type="entry name" value="Family A G protein-coupled receptor-like"/>
    <property type="match status" value="1"/>
</dbReference>
<feature type="transmembrane region" description="Helical" evidence="5">
    <location>
        <begin position="97"/>
        <end position="117"/>
    </location>
</feature>
<dbReference type="InterPro" id="IPR017452">
    <property type="entry name" value="GPCR_Rhodpsn_7TM"/>
</dbReference>
<feature type="transmembrane region" description="Helical" evidence="5">
    <location>
        <begin position="235"/>
        <end position="254"/>
    </location>
</feature>
<comment type="subcellular location">
    <subcellularLocation>
        <location evidence="1">Membrane</location>
    </subcellularLocation>
</comment>
<evidence type="ECO:0000256" key="3">
    <source>
        <dbReference type="ARBA" id="ARBA00022989"/>
    </source>
</evidence>
<dbReference type="PROSITE" id="PS50262">
    <property type="entry name" value="G_PROTEIN_RECEP_F1_2"/>
    <property type="match status" value="1"/>
</dbReference>
<evidence type="ECO:0000259" key="6">
    <source>
        <dbReference type="PROSITE" id="PS50262"/>
    </source>
</evidence>
<feature type="transmembrane region" description="Helical" evidence="5">
    <location>
        <begin position="138"/>
        <end position="163"/>
    </location>
</feature>
<evidence type="ECO:0000313" key="9">
    <source>
        <dbReference type="Proteomes" id="UP000663834"/>
    </source>
</evidence>
<keyword evidence="2 5" id="KW-0812">Transmembrane</keyword>
<evidence type="ECO:0000256" key="4">
    <source>
        <dbReference type="ARBA" id="ARBA00023136"/>
    </source>
</evidence>